<feature type="transmembrane region" description="Helical" evidence="1">
    <location>
        <begin position="84"/>
        <end position="106"/>
    </location>
</feature>
<keyword evidence="3" id="KW-1185">Reference proteome</keyword>
<name>A0A4P9ZHE6_9ASCO</name>
<dbReference type="InterPro" id="IPR025187">
    <property type="entry name" value="DUF4112"/>
</dbReference>
<dbReference type="Proteomes" id="UP000268321">
    <property type="component" value="Unassembled WGS sequence"/>
</dbReference>
<dbReference type="AlphaFoldDB" id="A0A4P9ZHE6"/>
<organism evidence="2 3">
    <name type="scientific">Metschnikowia bicuspidata</name>
    <dbReference type="NCBI Taxonomy" id="27322"/>
    <lineage>
        <taxon>Eukaryota</taxon>
        <taxon>Fungi</taxon>
        <taxon>Dikarya</taxon>
        <taxon>Ascomycota</taxon>
        <taxon>Saccharomycotina</taxon>
        <taxon>Pichiomycetes</taxon>
        <taxon>Metschnikowiaceae</taxon>
        <taxon>Metschnikowia</taxon>
    </lineage>
</organism>
<dbReference type="PANTHER" id="PTHR35519">
    <property type="entry name" value="MEMBRANE PROTEINS"/>
    <property type="match status" value="1"/>
</dbReference>
<keyword evidence="1" id="KW-0472">Membrane</keyword>
<reference evidence="3" key="1">
    <citation type="journal article" date="2018" name="Nat. Microbiol.">
        <title>Leveraging single-cell genomics to expand the fungal tree of life.</title>
        <authorList>
            <person name="Ahrendt S.R."/>
            <person name="Quandt C.A."/>
            <person name="Ciobanu D."/>
            <person name="Clum A."/>
            <person name="Salamov A."/>
            <person name="Andreopoulos B."/>
            <person name="Cheng J.F."/>
            <person name="Woyke T."/>
            <person name="Pelin A."/>
            <person name="Henrissat B."/>
            <person name="Reynolds N.K."/>
            <person name="Benny G.L."/>
            <person name="Smith M.E."/>
            <person name="James T.Y."/>
            <person name="Grigoriev I.V."/>
        </authorList>
    </citation>
    <scope>NUCLEOTIDE SEQUENCE [LARGE SCALE GENOMIC DNA]</scope>
    <source>
        <strain evidence="3">Baker2002</strain>
    </source>
</reference>
<evidence type="ECO:0000313" key="3">
    <source>
        <dbReference type="Proteomes" id="UP000268321"/>
    </source>
</evidence>
<gene>
    <name evidence="2" type="ORF">METBISCDRAFT_21981</name>
</gene>
<protein>
    <submittedName>
        <fullName evidence="2">Uncharacterized protein</fullName>
    </submittedName>
</protein>
<dbReference type="PANTHER" id="PTHR35519:SF2">
    <property type="entry name" value="PH DOMAIN PROTEIN"/>
    <property type="match status" value="1"/>
</dbReference>
<accession>A0A4P9ZHE6</accession>
<evidence type="ECO:0000313" key="2">
    <source>
        <dbReference type="EMBL" id="RKP31882.1"/>
    </source>
</evidence>
<sequence>MSHFVIKWVANRLLKDNQLNKFGVEDPYYEETLIGYAHDGKPKYKRVVRKVPEGISEHDAKVLNKVRKQAYRYDMWFSALGMRFGLSSVVGLVPAVGSIIIMHWSLSLFLNARRLDDGLPLDIQLLFLFNILVDFLLLLIPIVGDLIEVGYKANLRNFLLLEKHLTRIGQKSAGLISA</sequence>
<proteinExistence type="predicted"/>
<evidence type="ECO:0000256" key="1">
    <source>
        <dbReference type="SAM" id="Phobius"/>
    </source>
</evidence>
<keyword evidence="1" id="KW-1133">Transmembrane helix</keyword>
<keyword evidence="1" id="KW-0812">Transmembrane</keyword>
<dbReference type="OrthoDB" id="2103474at2759"/>
<feature type="transmembrane region" description="Helical" evidence="1">
    <location>
        <begin position="126"/>
        <end position="147"/>
    </location>
</feature>
<dbReference type="EMBL" id="ML004436">
    <property type="protein sequence ID" value="RKP31882.1"/>
    <property type="molecule type" value="Genomic_DNA"/>
</dbReference>
<dbReference type="Pfam" id="PF13430">
    <property type="entry name" value="DUF4112"/>
    <property type="match status" value="1"/>
</dbReference>